<evidence type="ECO:0000256" key="7">
    <source>
        <dbReference type="ARBA" id="ARBA00029502"/>
    </source>
</evidence>
<reference evidence="14 15" key="1">
    <citation type="submission" date="2014-04" db="EMBL/GenBank/DDBJ databases">
        <authorList>
            <consortium name="DOE Joint Genome Institute"/>
            <person name="Kuo A."/>
            <person name="Kohler A."/>
            <person name="Nagy L.G."/>
            <person name="Floudas D."/>
            <person name="Copeland A."/>
            <person name="Barry K.W."/>
            <person name="Cichocki N."/>
            <person name="Veneault-Fourrey C."/>
            <person name="LaButti K."/>
            <person name="Lindquist E.A."/>
            <person name="Lipzen A."/>
            <person name="Lundell T."/>
            <person name="Morin E."/>
            <person name="Murat C."/>
            <person name="Sun H."/>
            <person name="Tunlid A."/>
            <person name="Henrissat B."/>
            <person name="Grigoriev I.V."/>
            <person name="Hibbett D.S."/>
            <person name="Martin F."/>
            <person name="Nordberg H.P."/>
            <person name="Cantor M.N."/>
            <person name="Hua S.X."/>
        </authorList>
    </citation>
    <scope>NUCLEOTIDE SEQUENCE [LARGE SCALE GENOMIC DNA]</scope>
    <source>
        <strain evidence="14 15">Foug A</strain>
    </source>
</reference>
<dbReference type="OrthoDB" id="5549158at2759"/>
<evidence type="ECO:0000256" key="3">
    <source>
        <dbReference type="ARBA" id="ARBA00022927"/>
    </source>
</evidence>
<evidence type="ECO:0000256" key="5">
    <source>
        <dbReference type="ARBA" id="ARBA00023136"/>
    </source>
</evidence>
<dbReference type="Proteomes" id="UP000053989">
    <property type="component" value="Unassembled WGS sequence"/>
</dbReference>
<dbReference type="InterPro" id="IPR036388">
    <property type="entry name" value="WH-like_DNA-bd_sf"/>
</dbReference>
<evidence type="ECO:0000256" key="10">
    <source>
        <dbReference type="RuleBase" id="RU367032"/>
    </source>
</evidence>
<name>A0A0C3E378_9AGAM</name>
<protein>
    <recommendedName>
        <fullName evidence="7 10">Peroxisomal membrane protein PEX14</fullName>
    </recommendedName>
    <alternativeName>
        <fullName evidence="8 10">Peroxin-14</fullName>
    </alternativeName>
</protein>
<keyword evidence="6 10" id="KW-0576">Peroxisome</keyword>
<keyword evidence="11" id="KW-0175">Coiled coil</keyword>
<dbReference type="HOGENOM" id="CLU_045718_1_0_1"/>
<evidence type="ECO:0000256" key="9">
    <source>
        <dbReference type="ARBA" id="ARBA00046271"/>
    </source>
</evidence>
<keyword evidence="4" id="KW-0811">Translocation</keyword>
<evidence type="ECO:0000256" key="11">
    <source>
        <dbReference type="SAM" id="Coils"/>
    </source>
</evidence>
<dbReference type="PANTHER" id="PTHR23058:SF0">
    <property type="entry name" value="PEROXISOMAL MEMBRANE PROTEIN PEX14"/>
    <property type="match status" value="1"/>
</dbReference>
<dbReference type="InterPro" id="IPR025655">
    <property type="entry name" value="PEX14"/>
</dbReference>
<dbReference type="AlphaFoldDB" id="A0A0C3E378"/>
<sequence length="299" mass="32731">MDRHELIRNAVAFLSDSTTQQAPLAQRVQFLEAKGLTGPEIEDAMKQAAQQTSLPPSSPPQTRYHSYSAYSPLPYQPQPWDWRDYFITAVISSTVVYGAVSLFQKYMLPHLKPPSATAFEQDRDALTAQFDAAEALLKEIQAETASVRVAVEEQKERVEKATKDVEAVVVELRQGEARTRDEMREIRDEVENIREMLPKMIDKNKDAHKQSLSDLQQELKSLKTLLLGRGGGALASTPSTPLPGLAGRPSIPAWQLTGTSPASLSESSSATGSRITTFGSSVQPNGKGKDVEVVGDHAS</sequence>
<dbReference type="PANTHER" id="PTHR23058">
    <property type="entry name" value="PEROXISOMAL MEMBRANE PROTEIN PEX14"/>
    <property type="match status" value="1"/>
</dbReference>
<organism evidence="14 15">
    <name type="scientific">Scleroderma citrinum Foug A</name>
    <dbReference type="NCBI Taxonomy" id="1036808"/>
    <lineage>
        <taxon>Eukaryota</taxon>
        <taxon>Fungi</taxon>
        <taxon>Dikarya</taxon>
        <taxon>Basidiomycota</taxon>
        <taxon>Agaricomycotina</taxon>
        <taxon>Agaricomycetes</taxon>
        <taxon>Agaricomycetidae</taxon>
        <taxon>Boletales</taxon>
        <taxon>Sclerodermatineae</taxon>
        <taxon>Sclerodermataceae</taxon>
        <taxon>Scleroderma</taxon>
    </lineage>
</organism>
<dbReference type="Pfam" id="PF04695">
    <property type="entry name" value="Pex14_N"/>
    <property type="match status" value="1"/>
</dbReference>
<dbReference type="EMBL" id="KN822014">
    <property type="protein sequence ID" value="KIM67255.1"/>
    <property type="molecule type" value="Genomic_DNA"/>
</dbReference>
<reference evidence="15" key="2">
    <citation type="submission" date="2015-01" db="EMBL/GenBank/DDBJ databases">
        <title>Evolutionary Origins and Diversification of the Mycorrhizal Mutualists.</title>
        <authorList>
            <consortium name="DOE Joint Genome Institute"/>
            <consortium name="Mycorrhizal Genomics Consortium"/>
            <person name="Kohler A."/>
            <person name="Kuo A."/>
            <person name="Nagy L.G."/>
            <person name="Floudas D."/>
            <person name="Copeland A."/>
            <person name="Barry K.W."/>
            <person name="Cichocki N."/>
            <person name="Veneault-Fourrey C."/>
            <person name="LaButti K."/>
            <person name="Lindquist E.A."/>
            <person name="Lipzen A."/>
            <person name="Lundell T."/>
            <person name="Morin E."/>
            <person name="Murat C."/>
            <person name="Riley R."/>
            <person name="Ohm R."/>
            <person name="Sun H."/>
            <person name="Tunlid A."/>
            <person name="Henrissat B."/>
            <person name="Grigoriev I.V."/>
            <person name="Hibbett D.S."/>
            <person name="Martin F."/>
        </authorList>
    </citation>
    <scope>NUCLEOTIDE SEQUENCE [LARGE SCALE GENOMIC DNA]</scope>
    <source>
        <strain evidence="15">Foug A</strain>
    </source>
</reference>
<dbReference type="Gene3D" id="1.10.10.10">
    <property type="entry name" value="Winged helix-like DNA-binding domain superfamily/Winged helix DNA-binding domain"/>
    <property type="match status" value="1"/>
</dbReference>
<keyword evidence="2 10" id="KW-0813">Transport</keyword>
<gene>
    <name evidence="14" type="ORF">SCLCIDRAFT_1210766</name>
</gene>
<feature type="region of interest" description="Disordered" evidence="12">
    <location>
        <begin position="235"/>
        <end position="299"/>
    </location>
</feature>
<comment type="similarity">
    <text evidence="1 10">Belongs to the peroxin-14 family.</text>
</comment>
<dbReference type="InterPro" id="IPR006785">
    <property type="entry name" value="Pex14_N"/>
</dbReference>
<keyword evidence="5 10" id="KW-0472">Membrane</keyword>
<evidence type="ECO:0000256" key="1">
    <source>
        <dbReference type="ARBA" id="ARBA00005443"/>
    </source>
</evidence>
<keyword evidence="3 10" id="KW-0653">Protein transport</keyword>
<dbReference type="GO" id="GO:1990429">
    <property type="term" value="C:peroxisomal importomer complex"/>
    <property type="evidence" value="ECO:0007669"/>
    <property type="project" value="TreeGrafter"/>
</dbReference>
<proteinExistence type="inferred from homology"/>
<evidence type="ECO:0000313" key="14">
    <source>
        <dbReference type="EMBL" id="KIM67255.1"/>
    </source>
</evidence>
<accession>A0A0C3E378</accession>
<feature type="domain" description="Peroxisome membrane anchor protein Pex14p N-terminal" evidence="13">
    <location>
        <begin position="2"/>
        <end position="46"/>
    </location>
</feature>
<comment type="function">
    <text evidence="10">Component of the PEX13-PEX14 docking complex, a translocon channel that specifically mediates the import of peroxisomal cargo proteins bound to PEX5 receptor. The PEX13-PEX14 docking complex forms a large import pore which can be opened to a diameter of about 9 nm. Mechanistically, PEX5 receptor along with cargo proteins associates with the PEX14 subunit of the PEX13-PEX14 docking complex in the cytosol, leading to the insertion of the receptor into the organelle membrane with the concomitant translocation of the cargo into the peroxisome matrix.</text>
</comment>
<evidence type="ECO:0000259" key="13">
    <source>
        <dbReference type="Pfam" id="PF04695"/>
    </source>
</evidence>
<dbReference type="FunCoup" id="A0A0C3E378">
    <property type="interactions" value="19"/>
</dbReference>
<dbReference type="GO" id="GO:0016560">
    <property type="term" value="P:protein import into peroxisome matrix, docking"/>
    <property type="evidence" value="ECO:0007669"/>
    <property type="project" value="UniProtKB-UniRule"/>
</dbReference>
<feature type="region of interest" description="Disordered" evidence="12">
    <location>
        <begin position="45"/>
        <end position="65"/>
    </location>
</feature>
<evidence type="ECO:0000256" key="4">
    <source>
        <dbReference type="ARBA" id="ARBA00023010"/>
    </source>
</evidence>
<feature type="compositionally biased region" description="Polar residues" evidence="12">
    <location>
        <begin position="274"/>
        <end position="284"/>
    </location>
</feature>
<dbReference type="InParanoid" id="A0A0C3E378"/>
<feature type="compositionally biased region" description="Low complexity" evidence="12">
    <location>
        <begin position="257"/>
        <end position="273"/>
    </location>
</feature>
<evidence type="ECO:0000313" key="15">
    <source>
        <dbReference type="Proteomes" id="UP000053989"/>
    </source>
</evidence>
<dbReference type="GO" id="GO:0005778">
    <property type="term" value="C:peroxisomal membrane"/>
    <property type="evidence" value="ECO:0007669"/>
    <property type="project" value="UniProtKB-SubCell"/>
</dbReference>
<comment type="subcellular location">
    <subcellularLocation>
        <location evidence="9 10">Peroxisome membrane</location>
    </subcellularLocation>
</comment>
<evidence type="ECO:0000256" key="8">
    <source>
        <dbReference type="ARBA" id="ARBA00029691"/>
    </source>
</evidence>
<evidence type="ECO:0000256" key="2">
    <source>
        <dbReference type="ARBA" id="ARBA00022448"/>
    </source>
</evidence>
<dbReference type="GO" id="GO:0005102">
    <property type="term" value="F:signaling receptor binding"/>
    <property type="evidence" value="ECO:0007669"/>
    <property type="project" value="TreeGrafter"/>
</dbReference>
<keyword evidence="15" id="KW-1185">Reference proteome</keyword>
<evidence type="ECO:0000256" key="6">
    <source>
        <dbReference type="ARBA" id="ARBA00023140"/>
    </source>
</evidence>
<dbReference type="STRING" id="1036808.A0A0C3E378"/>
<feature type="compositionally biased region" description="Basic and acidic residues" evidence="12">
    <location>
        <begin position="287"/>
        <end position="299"/>
    </location>
</feature>
<feature type="coiled-coil region" evidence="11">
    <location>
        <begin position="123"/>
        <end position="225"/>
    </location>
</feature>
<evidence type="ECO:0000256" key="12">
    <source>
        <dbReference type="SAM" id="MobiDB-lite"/>
    </source>
</evidence>